<dbReference type="Pfam" id="PF01315">
    <property type="entry name" value="Ald_Xan_dh_C"/>
    <property type="match status" value="1"/>
</dbReference>
<evidence type="ECO:0000313" key="4">
    <source>
        <dbReference type="Proteomes" id="UP000267250"/>
    </source>
</evidence>
<evidence type="ECO:0000313" key="3">
    <source>
        <dbReference type="EMBL" id="AZR72583.1"/>
    </source>
</evidence>
<dbReference type="FunFam" id="3.30.365.10:FF:000001">
    <property type="entry name" value="Xanthine dehydrogenase oxidase"/>
    <property type="match status" value="1"/>
</dbReference>
<dbReference type="InterPro" id="IPR046867">
    <property type="entry name" value="AldOxase/xan_DH_MoCoBD2"/>
</dbReference>
<protein>
    <recommendedName>
        <fullName evidence="2">Aldehyde oxidase/xanthine dehydrogenase a/b hammerhead domain-containing protein</fullName>
    </recommendedName>
</protein>
<dbReference type="SUPFAM" id="SSF56003">
    <property type="entry name" value="Molybdenum cofactor-binding domain"/>
    <property type="match status" value="1"/>
</dbReference>
<gene>
    <name evidence="3" type="ORF">BBF96_03785</name>
</gene>
<organism evidence="3 4">
    <name type="scientific">Anoxybacter fermentans</name>
    <dbReference type="NCBI Taxonomy" id="1323375"/>
    <lineage>
        <taxon>Bacteria</taxon>
        <taxon>Bacillati</taxon>
        <taxon>Bacillota</taxon>
        <taxon>Clostridia</taxon>
        <taxon>Halanaerobiales</taxon>
        <taxon>Anoxybacter</taxon>
    </lineage>
</organism>
<dbReference type="InterPro" id="IPR036856">
    <property type="entry name" value="Ald_Oxase/Xan_DH_a/b_sf"/>
</dbReference>
<dbReference type="PANTHER" id="PTHR11908">
    <property type="entry name" value="XANTHINE DEHYDROGENASE"/>
    <property type="match status" value="1"/>
</dbReference>
<dbReference type="EMBL" id="CP016379">
    <property type="protein sequence ID" value="AZR72583.1"/>
    <property type="molecule type" value="Genomic_DNA"/>
</dbReference>
<evidence type="ECO:0000256" key="1">
    <source>
        <dbReference type="ARBA" id="ARBA00053029"/>
    </source>
</evidence>
<dbReference type="Pfam" id="PF02738">
    <property type="entry name" value="MoCoBD_1"/>
    <property type="match status" value="1"/>
</dbReference>
<dbReference type="InterPro" id="IPR000674">
    <property type="entry name" value="Ald_Oxase/Xan_DH_a/b"/>
</dbReference>
<dbReference type="Gene3D" id="3.90.1170.50">
    <property type="entry name" value="Aldehyde oxidase/xanthine dehydrogenase, a/b hammerhead"/>
    <property type="match status" value="1"/>
</dbReference>
<dbReference type="KEGG" id="aft:BBF96_03785"/>
<dbReference type="Gene3D" id="3.30.365.10">
    <property type="entry name" value="Aldehyde oxidase/xanthine dehydrogenase, molybdopterin binding domain"/>
    <property type="match status" value="4"/>
</dbReference>
<dbReference type="AlphaFoldDB" id="A0A3Q9HPF1"/>
<dbReference type="InterPro" id="IPR037165">
    <property type="entry name" value="AldOxase/xan_DH_Mopterin-bd_sf"/>
</dbReference>
<dbReference type="PANTHER" id="PTHR11908:SF157">
    <property type="entry name" value="XANTHINE DEHYDROGENASE SUBUNIT D-RELATED"/>
    <property type="match status" value="1"/>
</dbReference>
<evidence type="ECO:0000259" key="2">
    <source>
        <dbReference type="SMART" id="SM01008"/>
    </source>
</evidence>
<dbReference type="GO" id="GO:0016491">
    <property type="term" value="F:oxidoreductase activity"/>
    <property type="evidence" value="ECO:0007669"/>
    <property type="project" value="InterPro"/>
</dbReference>
<keyword evidence="4" id="KW-1185">Reference proteome</keyword>
<dbReference type="InterPro" id="IPR008274">
    <property type="entry name" value="AldOxase/xan_DH_MoCoBD1"/>
</dbReference>
<dbReference type="GO" id="GO:0005506">
    <property type="term" value="F:iron ion binding"/>
    <property type="evidence" value="ECO:0007669"/>
    <property type="project" value="InterPro"/>
</dbReference>
<dbReference type="InterPro" id="IPR016208">
    <property type="entry name" value="Ald_Oxase/xanthine_DH-like"/>
</dbReference>
<accession>A0A3Q9HPF1</accession>
<feature type="domain" description="Aldehyde oxidase/xanthine dehydrogenase a/b hammerhead" evidence="2">
    <location>
        <begin position="20"/>
        <end position="123"/>
    </location>
</feature>
<comment type="cofactor">
    <cofactor evidence="1">
        <name>Mo-molybdopterin cytosine dinucleotide</name>
        <dbReference type="ChEBI" id="CHEBI:71308"/>
    </cofactor>
</comment>
<reference evidence="3 4" key="1">
    <citation type="submission" date="2016-07" db="EMBL/GenBank/DDBJ databases">
        <title>Genome and transcriptome analysis of iron-reducing fermentative bacteria Anoxybacter fermentans.</title>
        <authorList>
            <person name="Zeng X."/>
            <person name="Shao Z."/>
        </authorList>
    </citation>
    <scope>NUCLEOTIDE SEQUENCE [LARGE SCALE GENOMIC DNA]</scope>
    <source>
        <strain evidence="3 4">DY22613</strain>
    </source>
</reference>
<dbReference type="Proteomes" id="UP000267250">
    <property type="component" value="Chromosome"/>
</dbReference>
<dbReference type="SMART" id="SM01008">
    <property type="entry name" value="Ald_Xan_dh_C"/>
    <property type="match status" value="1"/>
</dbReference>
<sequence>MMYRYIRQAVPKVDIKEKVTGKAKYGGDLKFDGMLYARTVYSKHPHARILNIDTSAAEKIPGVVTVLTVKDIPGSNTLFGGFHVLTGDKVRFIGDGVALVVAKDPAIADKARKAVKVKYEPLPAVFTIDEALAEDAPQIHESAEGNIIDNSRHCLIKGDVEAGFAEADIIIERTYETQFVEHAYIEPEAVVAVPDPIEKFITIYGSIQNPFSVRGNVADALGWNMSQVRVVQSTLGGTFGGKDESAMVLSARAAVAAFLTGRPVKIVLSREESMLESSKRHPYRFNFKVGVKKDGRITAMETVVIAQGGGYNNKAQFTNWRASIHATGPYRVPNIKTEVFGVYTNTIYGGAMRGFSSPQCIFAVESLMDEIAEELGLDPLKIREINALRPGDTTPSSQPLGPGAIPAPLLKMLKDVTEKTDFLRKREEYSKTNTGPIKRGIGLAVAFRGAGLGGEALDATGAMVSIQADGSVTIISGLTENGQGLKTVHSQIVAETLGISMDRIVYPNVDTTIIPDGGPTVASRGTMIGGKAMVMAAEEVKGKLLQVAGEMLNCNPSELVIENERIYSTSNPELSTTYMEVVEKARSIGVMLAALSWFSPGVADLDHHTNQGEAFPTYVWGVVVAEVEVDTETGKVEVVKVTSAHDVGTAVNPENIKGQVYGGIVMAQGMGVLEEMEVEDGFVKSLNLDEYLIPTAMDIPEMDVMIVETDDSFGPYGAKSVGEPSTEIPAAAIANAIAHATGKRIRNLPCNLERVLLGHKLTRKGVRK</sequence>
<dbReference type="SUPFAM" id="SSF54665">
    <property type="entry name" value="CO dehydrogenase molybdoprotein N-domain-like"/>
    <property type="match status" value="1"/>
</dbReference>
<name>A0A3Q9HPF1_9FIRM</name>
<proteinExistence type="predicted"/>
<dbReference type="Pfam" id="PF20256">
    <property type="entry name" value="MoCoBD_2"/>
    <property type="match status" value="1"/>
</dbReference>